<dbReference type="PANTHER" id="PTHR30600:SF10">
    <property type="entry name" value="BLL6722 PROTEIN"/>
    <property type="match status" value="1"/>
</dbReference>
<accession>A0ABT4VQ72</accession>
<reference evidence="10" key="1">
    <citation type="submission" date="2022-11" db="EMBL/GenBank/DDBJ databases">
        <title>Hoeflea poritis sp. nov., isolated from scleractinian coral Porites lutea.</title>
        <authorList>
            <person name="Zhang G."/>
            <person name="Wei Q."/>
            <person name="Cai L."/>
        </authorList>
    </citation>
    <scope>NUCLEOTIDE SEQUENCE</scope>
    <source>
        <strain evidence="10">E7-10</strain>
    </source>
</reference>
<dbReference type="PANTHER" id="PTHR30600">
    <property type="entry name" value="CYTOCHROME C PEROXIDASE-RELATED"/>
    <property type="match status" value="1"/>
</dbReference>
<sequence>MTASNRAFCLAFSAVVFLMPTAPAGADGPAIESVAELGRALFFDANLSKNRSQSCSTCHAPDAGFADPRDNGYDDPVSRAVSLGDDGTSIGDRNAPTASYARFIPKFHLREDGEYVGGLFWDGREADLEGQAGGPPLNPIEMGMASKGHVVARLMENPDYVAAFKAHFGDTVFDDPENAYRAMTQSIAAFERTDAFAPFDSRYDRYLRGEVEFTKQEELGRTLFFSDQFSNCNQCHQLREIPGAERETFSNYEYHNIGTPVHTAVRAANGSGDKFADLGLLANTAVSDAEHAGKFKVPTLRNVAVTGPYMHNGVFKELRTVVAFYNQYNTQADSAKINPETGEPWGRTQFPKTLSVEELTVGPALEDERIDALVAFLKTLTDARYEHLLDDRQ</sequence>
<proteinExistence type="predicted"/>
<organism evidence="10 11">
    <name type="scientific">Hoeflea poritis</name>
    <dbReference type="NCBI Taxonomy" id="2993659"/>
    <lineage>
        <taxon>Bacteria</taxon>
        <taxon>Pseudomonadati</taxon>
        <taxon>Pseudomonadota</taxon>
        <taxon>Alphaproteobacteria</taxon>
        <taxon>Hyphomicrobiales</taxon>
        <taxon>Rhizobiaceae</taxon>
        <taxon>Hoeflea</taxon>
    </lineage>
</organism>
<dbReference type="InterPro" id="IPR051395">
    <property type="entry name" value="Cytochrome_c_Peroxidase/MauG"/>
</dbReference>
<dbReference type="EMBL" id="JAPJZH010000009">
    <property type="protein sequence ID" value="MDA4846850.1"/>
    <property type="molecule type" value="Genomic_DNA"/>
</dbReference>
<protein>
    <submittedName>
        <fullName evidence="10">Methylamine utilization protein MauG</fullName>
    </submittedName>
</protein>
<evidence type="ECO:0000313" key="10">
    <source>
        <dbReference type="EMBL" id="MDA4846850.1"/>
    </source>
</evidence>
<name>A0ABT4VQ72_9HYPH</name>
<keyword evidence="11" id="KW-1185">Reference proteome</keyword>
<comment type="subcellular location">
    <subcellularLocation>
        <location evidence="1">Cell envelope</location>
    </subcellularLocation>
</comment>
<evidence type="ECO:0000256" key="4">
    <source>
        <dbReference type="ARBA" id="ARBA00022729"/>
    </source>
</evidence>
<keyword evidence="2 7" id="KW-0349">Heme</keyword>
<keyword evidence="6 7" id="KW-0408">Iron</keyword>
<evidence type="ECO:0000256" key="5">
    <source>
        <dbReference type="ARBA" id="ARBA00023002"/>
    </source>
</evidence>
<evidence type="ECO:0000313" key="11">
    <source>
        <dbReference type="Proteomes" id="UP001148313"/>
    </source>
</evidence>
<evidence type="ECO:0000256" key="2">
    <source>
        <dbReference type="ARBA" id="ARBA00022617"/>
    </source>
</evidence>
<evidence type="ECO:0000256" key="3">
    <source>
        <dbReference type="ARBA" id="ARBA00022723"/>
    </source>
</evidence>
<keyword evidence="5" id="KW-0560">Oxidoreductase</keyword>
<dbReference type="InterPro" id="IPR004852">
    <property type="entry name" value="Di-haem_cyt_c_peroxidsae"/>
</dbReference>
<dbReference type="Pfam" id="PF03150">
    <property type="entry name" value="CCP_MauG"/>
    <property type="match status" value="1"/>
</dbReference>
<dbReference type="SUPFAM" id="SSF46626">
    <property type="entry name" value="Cytochrome c"/>
    <property type="match status" value="2"/>
</dbReference>
<evidence type="ECO:0000256" key="6">
    <source>
        <dbReference type="ARBA" id="ARBA00023004"/>
    </source>
</evidence>
<evidence type="ECO:0000256" key="1">
    <source>
        <dbReference type="ARBA" id="ARBA00004196"/>
    </source>
</evidence>
<feature type="chain" id="PRO_5045447428" evidence="8">
    <location>
        <begin position="25"/>
        <end position="393"/>
    </location>
</feature>
<evidence type="ECO:0000259" key="9">
    <source>
        <dbReference type="PROSITE" id="PS51007"/>
    </source>
</evidence>
<gene>
    <name evidence="10" type="ORF">OOZ53_15930</name>
</gene>
<evidence type="ECO:0000256" key="7">
    <source>
        <dbReference type="PROSITE-ProRule" id="PRU00433"/>
    </source>
</evidence>
<dbReference type="Gene3D" id="1.10.760.10">
    <property type="entry name" value="Cytochrome c-like domain"/>
    <property type="match status" value="2"/>
</dbReference>
<dbReference type="InterPro" id="IPR009056">
    <property type="entry name" value="Cyt_c-like_dom"/>
</dbReference>
<dbReference type="Proteomes" id="UP001148313">
    <property type="component" value="Unassembled WGS sequence"/>
</dbReference>
<feature type="domain" description="Cytochrome c" evidence="9">
    <location>
        <begin position="33"/>
        <end position="158"/>
    </location>
</feature>
<keyword evidence="4 8" id="KW-0732">Signal</keyword>
<feature type="signal peptide" evidence="8">
    <location>
        <begin position="1"/>
        <end position="24"/>
    </location>
</feature>
<dbReference type="PROSITE" id="PS51007">
    <property type="entry name" value="CYTC"/>
    <property type="match status" value="2"/>
</dbReference>
<dbReference type="RefSeq" id="WP_271090642.1">
    <property type="nucleotide sequence ID" value="NZ_JAPJZH010000009.1"/>
</dbReference>
<keyword evidence="3 7" id="KW-0479">Metal-binding</keyword>
<comment type="caution">
    <text evidence="10">The sequence shown here is derived from an EMBL/GenBank/DDBJ whole genome shotgun (WGS) entry which is preliminary data.</text>
</comment>
<feature type="domain" description="Cytochrome c" evidence="9">
    <location>
        <begin position="215"/>
        <end position="381"/>
    </location>
</feature>
<evidence type="ECO:0000256" key="8">
    <source>
        <dbReference type="SAM" id="SignalP"/>
    </source>
</evidence>
<dbReference type="InterPro" id="IPR036909">
    <property type="entry name" value="Cyt_c-like_dom_sf"/>
</dbReference>